<dbReference type="PANTHER" id="PTHR11895">
    <property type="entry name" value="TRANSAMIDASE"/>
    <property type="match status" value="1"/>
</dbReference>
<evidence type="ECO:0000313" key="3">
    <source>
        <dbReference type="Proteomes" id="UP000029223"/>
    </source>
</evidence>
<reference evidence="3" key="1">
    <citation type="submission" date="2014-09" db="EMBL/GenBank/DDBJ databases">
        <title>Vibrio variabilis JCM 19239. (C206) whole genome shotgun sequence.</title>
        <authorList>
            <person name="Sawabe T."/>
            <person name="Meirelles P."/>
            <person name="Nakanishi M."/>
            <person name="Sayaka M."/>
            <person name="Hattori M."/>
            <person name="Ohkuma M."/>
        </authorList>
    </citation>
    <scope>NUCLEOTIDE SEQUENCE [LARGE SCALE GENOMIC DNA]</scope>
    <source>
        <strain evidence="3">JCM 19239</strain>
    </source>
</reference>
<dbReference type="InterPro" id="IPR023631">
    <property type="entry name" value="Amidase_dom"/>
</dbReference>
<protein>
    <submittedName>
        <fullName evidence="2">Asp-tRNAAsn/Glu-tRNAGln amidotransferase A subunit and related amidases</fullName>
    </submittedName>
</protein>
<feature type="domain" description="Amidase" evidence="1">
    <location>
        <begin position="30"/>
        <end position="393"/>
    </location>
</feature>
<evidence type="ECO:0000259" key="1">
    <source>
        <dbReference type="Pfam" id="PF01425"/>
    </source>
</evidence>
<comment type="caution">
    <text evidence="2">The sequence shown here is derived from an EMBL/GenBank/DDBJ whole genome shotgun (WGS) entry which is preliminary data.</text>
</comment>
<dbReference type="Gene3D" id="3.90.1300.10">
    <property type="entry name" value="Amidase signature (AS) domain"/>
    <property type="match status" value="1"/>
</dbReference>
<dbReference type="Proteomes" id="UP000029223">
    <property type="component" value="Unassembled WGS sequence"/>
</dbReference>
<dbReference type="InterPro" id="IPR000120">
    <property type="entry name" value="Amidase"/>
</dbReference>
<dbReference type="SUPFAM" id="SSF75304">
    <property type="entry name" value="Amidase signature (AS) enzymes"/>
    <property type="match status" value="1"/>
</dbReference>
<sequence length="408" mass="44829">MEYDRQNFADSSKVFLRRFEPQDSAMDSSNVVLSHLRVSVKANFDVKGYPTCCGTTLLADNVAQKDAKAIQRLKNAGAYLVGHTNMTELAYSGLGLNPHYGTPENPIVEGAIPGGSTSGGAVSVATGEADIALGTDTGGSLRIPAAFCGVTGFKPSQQSVSNQGCWPLSQQLDSIGPIGKSVADCRLAWEVMSSSTSTVAKKQSSTELEFVIPSNFGFDDIDPEVTELFDQAVSIIEAAGFKVRETSHPLFENYKELPVWHFSAVESRHFYQSHFDIDSADLDPRVRSRIRRGVEIDDVEFEETKNARRALIDTFSTHFTNKVVLMPTVACKAPKFEDLVQDADYDRINLLCLRNTTLANVLDGCSISLPFWGEMFPIGIMLTMFNGADERLLEIAQELELIFANRDR</sequence>
<reference evidence="3" key="2">
    <citation type="submission" date="2014-09" db="EMBL/GenBank/DDBJ databases">
        <authorList>
            <consortium name="NBRP consortium"/>
            <person name="Sawabe T."/>
            <person name="Meirelles P."/>
            <person name="Nakanishi M."/>
            <person name="Sayaka M."/>
            <person name="Hattori M."/>
            <person name="Ohkuma M."/>
        </authorList>
    </citation>
    <scope>NUCLEOTIDE SEQUENCE [LARGE SCALE GENOMIC DNA]</scope>
    <source>
        <strain evidence="3">JCM 19239</strain>
    </source>
</reference>
<keyword evidence="3" id="KW-1185">Reference proteome</keyword>
<dbReference type="PANTHER" id="PTHR11895:SF176">
    <property type="entry name" value="AMIDASE AMID-RELATED"/>
    <property type="match status" value="1"/>
</dbReference>
<dbReference type="InterPro" id="IPR036928">
    <property type="entry name" value="AS_sf"/>
</dbReference>
<dbReference type="EMBL" id="BBMS01000109">
    <property type="protein sequence ID" value="GAL30738.1"/>
    <property type="molecule type" value="Genomic_DNA"/>
</dbReference>
<gene>
    <name evidence="2" type="ORF">JCM19239_6426</name>
</gene>
<evidence type="ECO:0000313" key="2">
    <source>
        <dbReference type="EMBL" id="GAL30738.1"/>
    </source>
</evidence>
<name>A0ABQ0JPS7_9VIBR</name>
<organism evidence="2 3">
    <name type="scientific">Vibrio variabilis</name>
    <dbReference type="NCBI Taxonomy" id="990271"/>
    <lineage>
        <taxon>Bacteria</taxon>
        <taxon>Pseudomonadati</taxon>
        <taxon>Pseudomonadota</taxon>
        <taxon>Gammaproteobacteria</taxon>
        <taxon>Vibrionales</taxon>
        <taxon>Vibrionaceae</taxon>
        <taxon>Vibrio</taxon>
    </lineage>
</organism>
<dbReference type="Pfam" id="PF01425">
    <property type="entry name" value="Amidase"/>
    <property type="match status" value="1"/>
</dbReference>
<proteinExistence type="predicted"/>
<accession>A0ABQ0JPS7</accession>